<evidence type="ECO:0000313" key="1">
    <source>
        <dbReference type="EMBL" id="KAJ8686422.1"/>
    </source>
</evidence>
<feature type="non-terminal residue" evidence="1">
    <location>
        <position position="1"/>
    </location>
</feature>
<proteinExistence type="predicted"/>
<keyword evidence="2" id="KW-1185">Reference proteome</keyword>
<name>A0ACC2PSM6_9HYME</name>
<accession>A0ACC2PSM6</accession>
<feature type="non-terminal residue" evidence="1">
    <location>
        <position position="225"/>
    </location>
</feature>
<dbReference type="Proteomes" id="UP001239111">
    <property type="component" value="Chromosome 1"/>
</dbReference>
<protein>
    <submittedName>
        <fullName evidence="1">Uncharacterized protein</fullName>
    </submittedName>
</protein>
<reference evidence="1" key="1">
    <citation type="submission" date="2023-04" db="EMBL/GenBank/DDBJ databases">
        <title>A chromosome-level genome assembly of the parasitoid wasp Eretmocerus hayati.</title>
        <authorList>
            <person name="Zhong Y."/>
            <person name="Liu S."/>
            <person name="Liu Y."/>
        </authorList>
    </citation>
    <scope>NUCLEOTIDE SEQUENCE</scope>
    <source>
        <strain evidence="1">ZJU_SS_LIU_2023</strain>
    </source>
</reference>
<evidence type="ECO:0000313" key="2">
    <source>
        <dbReference type="Proteomes" id="UP001239111"/>
    </source>
</evidence>
<sequence>TSKKSVLYYSTDYGGDENEDIEQKFQHRSVSMTALNTTNGSPHSLDSKPSQLESLETKMASIEVSLPTTPRRKKGSSVSGGLASSGHRNRDHHRELDSLRVALRDKENIIQTLKGQLCNTLSNRLAMRNGAPPLTEADKKASEERLHRLKRDADNKRLAIKNLKLALDRLDITDNIDVRIQQAELEYRLGREELELLTLKEETRALQTAIELAESQEKQKSDTVY</sequence>
<dbReference type="EMBL" id="CM056741">
    <property type="protein sequence ID" value="KAJ8686422.1"/>
    <property type="molecule type" value="Genomic_DNA"/>
</dbReference>
<gene>
    <name evidence="1" type="ORF">QAD02_022216</name>
</gene>
<comment type="caution">
    <text evidence="1">The sequence shown here is derived from an EMBL/GenBank/DDBJ whole genome shotgun (WGS) entry which is preliminary data.</text>
</comment>
<organism evidence="1 2">
    <name type="scientific">Eretmocerus hayati</name>
    <dbReference type="NCBI Taxonomy" id="131215"/>
    <lineage>
        <taxon>Eukaryota</taxon>
        <taxon>Metazoa</taxon>
        <taxon>Ecdysozoa</taxon>
        <taxon>Arthropoda</taxon>
        <taxon>Hexapoda</taxon>
        <taxon>Insecta</taxon>
        <taxon>Pterygota</taxon>
        <taxon>Neoptera</taxon>
        <taxon>Endopterygota</taxon>
        <taxon>Hymenoptera</taxon>
        <taxon>Apocrita</taxon>
        <taxon>Proctotrupomorpha</taxon>
        <taxon>Chalcidoidea</taxon>
        <taxon>Aphelinidae</taxon>
        <taxon>Aphelininae</taxon>
        <taxon>Eretmocerus</taxon>
    </lineage>
</organism>